<comment type="caution">
    <text evidence="2">The sequence shown here is derived from an EMBL/GenBank/DDBJ whole genome shotgun (WGS) entry which is preliminary data.</text>
</comment>
<gene>
    <name evidence="2" type="ORF">GCM10009864_11440</name>
</gene>
<evidence type="ECO:0000313" key="2">
    <source>
        <dbReference type="EMBL" id="GAA2649534.1"/>
    </source>
</evidence>
<keyword evidence="3" id="KW-1185">Reference proteome</keyword>
<feature type="compositionally biased region" description="Acidic residues" evidence="1">
    <location>
        <begin position="1"/>
        <end position="13"/>
    </location>
</feature>
<proteinExistence type="predicted"/>
<organism evidence="2 3">
    <name type="scientific">Streptomyces lunalinharesii</name>
    <dbReference type="NCBI Taxonomy" id="333384"/>
    <lineage>
        <taxon>Bacteria</taxon>
        <taxon>Bacillati</taxon>
        <taxon>Actinomycetota</taxon>
        <taxon>Actinomycetes</taxon>
        <taxon>Kitasatosporales</taxon>
        <taxon>Streptomycetaceae</taxon>
        <taxon>Streptomyces</taxon>
    </lineage>
</organism>
<evidence type="ECO:0000313" key="3">
    <source>
        <dbReference type="Proteomes" id="UP001500994"/>
    </source>
</evidence>
<feature type="region of interest" description="Disordered" evidence="1">
    <location>
        <begin position="1"/>
        <end position="24"/>
    </location>
</feature>
<name>A0ABP6DRQ5_9ACTN</name>
<protein>
    <submittedName>
        <fullName evidence="2">Uncharacterized protein</fullName>
    </submittedName>
</protein>
<evidence type="ECO:0000256" key="1">
    <source>
        <dbReference type="SAM" id="MobiDB-lite"/>
    </source>
</evidence>
<reference evidence="3" key="1">
    <citation type="journal article" date="2019" name="Int. J. Syst. Evol. Microbiol.">
        <title>The Global Catalogue of Microorganisms (GCM) 10K type strain sequencing project: providing services to taxonomists for standard genome sequencing and annotation.</title>
        <authorList>
            <consortium name="The Broad Institute Genomics Platform"/>
            <consortium name="The Broad Institute Genome Sequencing Center for Infectious Disease"/>
            <person name="Wu L."/>
            <person name="Ma J."/>
        </authorList>
    </citation>
    <scope>NUCLEOTIDE SEQUENCE [LARGE SCALE GENOMIC DNA]</scope>
    <source>
        <strain evidence="3">JCM 16374</strain>
    </source>
</reference>
<accession>A0ABP6DRQ5</accession>
<dbReference type="Proteomes" id="UP001500994">
    <property type="component" value="Unassembled WGS sequence"/>
</dbReference>
<sequence>MVRVVEEEDEVAEADQGVGPVPGRRQVPAVAMDVTDHMHAHGVTLDRSGRQREAGGGPVGYFRVTSALV</sequence>
<dbReference type="EMBL" id="BAAARK010000002">
    <property type="protein sequence ID" value="GAA2649534.1"/>
    <property type="molecule type" value="Genomic_DNA"/>
</dbReference>